<dbReference type="GO" id="GO:0005634">
    <property type="term" value="C:nucleus"/>
    <property type="evidence" value="ECO:0007669"/>
    <property type="project" value="TreeGrafter"/>
</dbReference>
<dbReference type="InterPro" id="IPR035965">
    <property type="entry name" value="PAS-like_dom_sf"/>
</dbReference>
<reference evidence="5" key="1">
    <citation type="submission" date="2021-02" db="EMBL/GenBank/DDBJ databases">
        <authorList>
            <person name="Dougan E. K."/>
            <person name="Rhodes N."/>
            <person name="Thang M."/>
            <person name="Chan C."/>
        </authorList>
    </citation>
    <scope>NUCLEOTIDE SEQUENCE</scope>
</reference>
<protein>
    <recommendedName>
        <fullName evidence="4">PAS domain-containing protein</fullName>
    </recommendedName>
</protein>
<dbReference type="PANTHER" id="PTHR47429">
    <property type="entry name" value="PROTEIN TWIN LOV 1"/>
    <property type="match status" value="1"/>
</dbReference>
<dbReference type="Proteomes" id="UP000626109">
    <property type="component" value="Unassembled WGS sequence"/>
</dbReference>
<proteinExistence type="predicted"/>
<dbReference type="SUPFAM" id="SSF55785">
    <property type="entry name" value="PYP-like sensor domain (PAS domain)"/>
    <property type="match status" value="1"/>
</dbReference>
<dbReference type="Gene3D" id="3.30.450.20">
    <property type="entry name" value="PAS domain"/>
    <property type="match status" value="3"/>
</dbReference>
<dbReference type="PROSITE" id="PS50112">
    <property type="entry name" value="PAS"/>
    <property type="match status" value="1"/>
</dbReference>
<dbReference type="Pfam" id="PF13426">
    <property type="entry name" value="PAS_9"/>
    <property type="match status" value="3"/>
</dbReference>
<gene>
    <name evidence="5" type="ORF">PGLA2088_LOCUS45794</name>
</gene>
<keyword evidence="3" id="KW-0157">Chromophore</keyword>
<dbReference type="InterPro" id="IPR000014">
    <property type="entry name" value="PAS"/>
</dbReference>
<dbReference type="EMBL" id="CAJNNW010035871">
    <property type="protein sequence ID" value="CAE8730621.1"/>
    <property type="molecule type" value="Genomic_DNA"/>
</dbReference>
<feature type="non-terminal residue" evidence="5">
    <location>
        <position position="1430"/>
    </location>
</feature>
<evidence type="ECO:0000256" key="1">
    <source>
        <dbReference type="ARBA" id="ARBA00022630"/>
    </source>
</evidence>
<evidence type="ECO:0000256" key="3">
    <source>
        <dbReference type="ARBA" id="ARBA00022991"/>
    </source>
</evidence>
<accession>A0A813LHC4</accession>
<keyword evidence="1" id="KW-0285">Flavoprotein</keyword>
<sequence>MARVGSSEYVNSYLGPAQQTQYFREVINRGYWDHPFHPLSERPPKPSYKDLVSSSVDSQSAPWRHLRQSYMVGKDDGGTMYIDRRQDPRGMTRESKTLRATSITGLLPPQGKDPTNIAKLPTFLRTSASSGALPMAAKMATMRGETDLFRSDRMSSDRAPTYSSNLPGWGSASAPNVGRASHMRPATFTRILNFPTDHANLCGSCLNCQLVLSKTVTCAEQEDGNVRAAGRDHVPQGQIGQARTRTGDLSQALSSHVAAHVSLTRYGKKRHVGSQADWKDVAFSARRGLRQACGWTRGGENFYQDILNDAPFDAGRTRGGLPCVAFSHTGVVSCSQSFMDLSGQSFEAMAGLDLRKVHLHSLLPEQLNKKLNIEAWSALQKLHTRTFEDIQAMRSSASAIETALSRAKLLHQESIEAGSCTMTHALLVSPCTDGVFWNVVQAFAAVHDGDLMVVHVLMPLKAPVAPLMWLPRATPESVPPGPAPEVLPLLETILLRVRSSLVPLAEAEAAHMCSIMGALQLMDDGVDIAEDEASPRRRSPQPIISRPSWHQLHLRFTDQHAEKEDASEGCFDGMPALLKAAESGCTWLARALAMDAYDGNSWVPRLGSASAISFQDLSRWESVFSKELEGRTKDWKLEDAGHQSQSQSSQKAFLIVEPSEVDCPLAFISPGFEEMTGRRRAFALGRNLRFLQLQDIARNRAFNGTELARIDDFCQSQTCEGHLVSLLLLSTSTGKVFWSLLYLQHVFMEDPDAPGIRHDYAQKHMVLGALVPMTTQQEVLDEALTWDCAEVSMHLLARLRALILEKSQQPFITERSLQSLADEAVPEWLLENGRQVKTCMAGYHFVPRVGLAPVRDFGSRWAELFERSAEFLRRGLQDGDDSKEELLDMTAKNAPKGMPCVVMDPRAKDCPIVFASQSMLMLTGHSSDYALARNLRYLQPRSARIDAALNGEEPLRIKEFCSSVRDHGDSLISLLLCERKSGERFWGLMLTLHVEGWEKRPMLLAAVIEIDVKMPGVLKSHKISELVEDDSGLVIDAWSLFIGSFREELELVVTESGKNVDQACRFVAKGLLVFMRTGEDYEGDHFVPRTGLVEAHRFQESRALKHVLAAVQEDARRLLELQGDFNGEDSNVAFCIADPEGEDCPLVYISPGFEELTGYQHEWALGRNCRFLQPKSSARNLQFNGDQLDKLRSFCHVGRSERVAPTAMFFLLINETRPGDSRQRGSWVGKICLRLVVLRRACTHLGGVSIIHGPGHDDIPITQKQTFQGAHNLQMLALQPRWSQEGVDPSAPQIRVVFEDVVMKDDPAAVIRVFPTKLRKLCSTLDSTSELAWKPFPSETGLENLKPASGGATRAELGQNMPLSFVCQSVKVGDSSAVLVAGDLLQVTLRHPLLRNTEYVVVLPPRAVKAAAGSGEEVAGALWEGWPRDP</sequence>
<keyword evidence="2" id="KW-0288">FMN</keyword>
<comment type="caution">
    <text evidence="5">The sequence shown here is derived from an EMBL/GenBank/DDBJ whole genome shotgun (WGS) entry which is preliminary data.</text>
</comment>
<name>A0A813LHC4_POLGL</name>
<evidence type="ECO:0000256" key="2">
    <source>
        <dbReference type="ARBA" id="ARBA00022643"/>
    </source>
</evidence>
<evidence type="ECO:0000313" key="6">
    <source>
        <dbReference type="Proteomes" id="UP000626109"/>
    </source>
</evidence>
<feature type="domain" description="PAS" evidence="4">
    <location>
        <begin position="1136"/>
        <end position="1176"/>
    </location>
</feature>
<evidence type="ECO:0000259" key="4">
    <source>
        <dbReference type="PROSITE" id="PS50112"/>
    </source>
</evidence>
<dbReference type="PANTHER" id="PTHR47429:SF2">
    <property type="entry name" value="PROTEIN TWIN LOV 1"/>
    <property type="match status" value="1"/>
</dbReference>
<organism evidence="5 6">
    <name type="scientific">Polarella glacialis</name>
    <name type="common">Dinoflagellate</name>
    <dbReference type="NCBI Taxonomy" id="89957"/>
    <lineage>
        <taxon>Eukaryota</taxon>
        <taxon>Sar</taxon>
        <taxon>Alveolata</taxon>
        <taxon>Dinophyceae</taxon>
        <taxon>Suessiales</taxon>
        <taxon>Suessiaceae</taxon>
        <taxon>Polarella</taxon>
    </lineage>
</organism>
<evidence type="ECO:0000313" key="5">
    <source>
        <dbReference type="EMBL" id="CAE8730621.1"/>
    </source>
</evidence>